<dbReference type="SUPFAM" id="SSF53474">
    <property type="entry name" value="alpha/beta-Hydrolases"/>
    <property type="match status" value="1"/>
</dbReference>
<dbReference type="Pfam" id="PF00561">
    <property type="entry name" value="Abhydrolase_1"/>
    <property type="match status" value="1"/>
</dbReference>
<dbReference type="RefSeq" id="WP_046065962.1">
    <property type="nucleotide sequence ID" value="NZ_CP009933.1"/>
</dbReference>
<dbReference type="EMBL" id="CP009933">
    <property type="protein sequence ID" value="AKA68801.1"/>
    <property type="molecule type" value="Genomic_DNA"/>
</dbReference>
<dbReference type="Proteomes" id="UP000033115">
    <property type="component" value="Chromosome"/>
</dbReference>
<reference evidence="2 3" key="1">
    <citation type="journal article" date="2015" name="J. Biotechnol.">
        <title>Complete genome sequence of a malodorant-producing acetogen, Clostridium scatologenes ATCC 25775(T).</title>
        <authorList>
            <person name="Zhu Z."/>
            <person name="Guo T."/>
            <person name="Zheng H."/>
            <person name="Song T."/>
            <person name="Ouyang P."/>
            <person name="Xie J."/>
        </authorList>
    </citation>
    <scope>NUCLEOTIDE SEQUENCE [LARGE SCALE GENOMIC DNA]</scope>
    <source>
        <strain evidence="2 3">ATCC 25775</strain>
    </source>
</reference>
<evidence type="ECO:0000313" key="2">
    <source>
        <dbReference type="EMBL" id="AKA68801.1"/>
    </source>
</evidence>
<dbReference type="STRING" id="1548.CSCA_1676"/>
<dbReference type="InterPro" id="IPR029058">
    <property type="entry name" value="AB_hydrolase_fold"/>
</dbReference>
<feature type="domain" description="AB hydrolase-1" evidence="1">
    <location>
        <begin position="21"/>
        <end position="120"/>
    </location>
</feature>
<proteinExistence type="predicted"/>
<keyword evidence="3" id="KW-1185">Reference proteome</keyword>
<dbReference type="InterPro" id="IPR000073">
    <property type="entry name" value="AB_hydrolase_1"/>
</dbReference>
<evidence type="ECO:0000259" key="1">
    <source>
        <dbReference type="Pfam" id="PF00561"/>
    </source>
</evidence>
<name>A0A0E3GQL9_CLOSL</name>
<sequence length="254" mass="29371">MSYFKYNNKNIYYEEVGIGTPLFLLHGNTASSKMFEAILNLYKDKYKLVLIDFLGYGRSQHLNKFPINLWFDESMQVIQLIEHLRYKKVNIIGTSGGAWTALNVCLERPDLVMKVIADSFNGETLESDFCNQLREQRELSKQIDEARHFYSLCNGNDWEQVIDNDTNAFCEFANKNTNLFRKPLTSLKTEILLTGSKKDEMLEKHFKKKYSDIILKVKNGKMHLFDTGFHPAMISNAVSFANIANSFFSLDVIK</sequence>
<dbReference type="PANTHER" id="PTHR46331:SF2">
    <property type="entry name" value="VALACYCLOVIR HYDROLASE"/>
    <property type="match status" value="1"/>
</dbReference>
<dbReference type="AlphaFoldDB" id="A0A0E3GQL9"/>
<dbReference type="HOGENOM" id="CLU_020336_46_0_9"/>
<dbReference type="PANTHER" id="PTHR46331">
    <property type="entry name" value="VALACYCLOVIR HYDROLASE"/>
    <property type="match status" value="1"/>
</dbReference>
<dbReference type="GO" id="GO:0017171">
    <property type="term" value="F:serine hydrolase activity"/>
    <property type="evidence" value="ECO:0007669"/>
    <property type="project" value="TreeGrafter"/>
</dbReference>
<dbReference type="KEGG" id="csq:CSCA_1676"/>
<dbReference type="Gene3D" id="3.40.50.1820">
    <property type="entry name" value="alpha/beta hydrolase"/>
    <property type="match status" value="1"/>
</dbReference>
<accession>A0A0E3GQL9</accession>
<protein>
    <recommendedName>
        <fullName evidence="1">AB hydrolase-1 domain-containing protein</fullName>
    </recommendedName>
</protein>
<organism evidence="2 3">
    <name type="scientific">Clostridium scatologenes</name>
    <dbReference type="NCBI Taxonomy" id="1548"/>
    <lineage>
        <taxon>Bacteria</taxon>
        <taxon>Bacillati</taxon>
        <taxon>Bacillota</taxon>
        <taxon>Clostridia</taxon>
        <taxon>Eubacteriales</taxon>
        <taxon>Clostridiaceae</taxon>
        <taxon>Clostridium</taxon>
    </lineage>
</organism>
<evidence type="ECO:0000313" key="3">
    <source>
        <dbReference type="Proteomes" id="UP000033115"/>
    </source>
</evidence>
<gene>
    <name evidence="2" type="ORF">CSCA_1676</name>
</gene>